<reference evidence="1" key="1">
    <citation type="submission" date="2020-07" db="EMBL/GenBank/DDBJ databases">
        <title>Dissolved microcystin release linked to lysis of a Microcystis spp. bloom in Lake Erie (USA) attributed to a novel cyanophage.</title>
        <authorList>
            <person name="McKindles K.M."/>
            <person name="Manes M.A."/>
            <person name="DeMarco J.R."/>
            <person name="McClure A."/>
            <person name="McKay R.M."/>
            <person name="Davis T.W."/>
            <person name="Bullerjahn G.S."/>
        </authorList>
    </citation>
    <scope>NUCLEOTIDE SEQUENCE</scope>
</reference>
<accession>A0A7G9A4E2</accession>
<proteinExistence type="predicted"/>
<name>A0A7G9A4E2_9VIRU</name>
<organism evidence="1">
    <name type="scientific">Bacteriophage sp</name>
    <dbReference type="NCBI Taxonomy" id="38018"/>
    <lineage>
        <taxon>Viruses</taxon>
    </lineage>
</organism>
<dbReference type="EMBL" id="MT840186">
    <property type="protein sequence ID" value="QNL31615.1"/>
    <property type="molecule type" value="Genomic_DNA"/>
</dbReference>
<protein>
    <submittedName>
        <fullName evidence="1">Uncharacterized protein</fullName>
    </submittedName>
</protein>
<evidence type="ECO:0000313" key="1">
    <source>
        <dbReference type="EMBL" id="QNL31615.1"/>
    </source>
</evidence>
<sequence>MDKPKFHKTPLSLGVKMGETLSYAVFCNHCGFEIQECPDIKSIELLKNVIQEIVEVNPIKKYTQANWKNWIKTSELIIPNFNDAWGKLNKIRQNYFRKTIQEMWQKMNDFDYSQYEYDIYEKRWDEKAWDEFKKSWEEDYRERQRKLARELAYTNDLWEVLVKTKQKLPSFDNFGKELDNGR</sequence>